<dbReference type="InterPro" id="IPR002035">
    <property type="entry name" value="VWF_A"/>
</dbReference>
<feature type="region of interest" description="Disordered" evidence="1">
    <location>
        <begin position="166"/>
        <end position="228"/>
    </location>
</feature>
<feature type="signal peptide" evidence="3">
    <location>
        <begin position="1"/>
        <end position="29"/>
    </location>
</feature>
<feature type="compositionally biased region" description="Low complexity" evidence="1">
    <location>
        <begin position="104"/>
        <end position="147"/>
    </location>
</feature>
<dbReference type="InterPro" id="IPR036465">
    <property type="entry name" value="vWFA_dom_sf"/>
</dbReference>
<comment type="caution">
    <text evidence="5">The sequence shown here is derived from an EMBL/GenBank/DDBJ whole genome shotgun (WGS) entry which is preliminary data.</text>
</comment>
<feature type="compositionally biased region" description="Low complexity" evidence="1">
    <location>
        <begin position="37"/>
        <end position="54"/>
    </location>
</feature>
<evidence type="ECO:0000256" key="1">
    <source>
        <dbReference type="SAM" id="MobiDB-lite"/>
    </source>
</evidence>
<dbReference type="Pfam" id="PF13519">
    <property type="entry name" value="VWA_2"/>
    <property type="match status" value="1"/>
</dbReference>
<dbReference type="Gene3D" id="3.40.50.410">
    <property type="entry name" value="von Willebrand factor, type A domain"/>
    <property type="match status" value="1"/>
</dbReference>
<evidence type="ECO:0000259" key="4">
    <source>
        <dbReference type="PROSITE" id="PS50234"/>
    </source>
</evidence>
<evidence type="ECO:0000313" key="6">
    <source>
        <dbReference type="Proteomes" id="UP000253303"/>
    </source>
</evidence>
<accession>A0A366M255</accession>
<feature type="region of interest" description="Disordered" evidence="1">
    <location>
        <begin position="787"/>
        <end position="818"/>
    </location>
</feature>
<sequence>MRLAIHRLTAALITLAATAMLQPPATAHAAVLATQTAGGTGTTSTPATTGPPAADRTNGRTLASDRPAAADAARLSGLPGSARTAATTGTPSTAATADADRTAGRTTLTPATPHRPATADAPDTTGRTGTTGAPTTTGTPDADGTIDTTVTTADAASAAGVLATAETADKTGTTGTTKGTPDADRTTGRTLSATIPSRPAAADGPGAAGVPDTTETTGTTAGTPDVDRTDGKAVTAAALGLPGAAGVLGAAGRTGTTGASATASRAGAVGTARAVELAPVMLVLDASGSMAQTSADGRSKMAAARRAVHTVVDGLPADARVGLAVYGTGTGNTAADKPAGCRDVKILHEVGTPGAELVATADRVEPRGYTPIGRALRTAAGALPTEGPRSIVLVSDGEDTCAPPDPCEVAEELAGEGADLRVHTIGFDVDATARKQLSCVARQTGGSYTDAAEADDLAPALNRVTGIALRNYEPTGTPVTGGEGPGDAAPLRPGDHLDEIAPGRSRHYAIDVPAGNTARFTATGVFPPTSPARETLTLARYAPDGTRCAWNDTGHSATGDPVIPLARTWQVSADPAEGGPCDRPGRFTLVVERDSGPGEPVWLELQVGLEPPVSADPGPARGSEAAFAEPADEGEPAKVTGGGSFATAGTLDGSGRYADTLYPGEYVFYRVRLDWGQGLAYRVGLPSGDAPGSRLLTKTSAYGPARALIAQSGILWYDGRAARLPADRDALAIRPVRYLNRELTAARGQALPGWYYIAIKYGSRPDLPESAPPIEIALDISVTGTPEPGPAYATAAPPSTPRTPTPPRSPAPAADTSSTLTDAGPLAWVGVPVALLLLTGLIILLTRRRSRSR</sequence>
<organism evidence="5 6">
    <name type="scientific">Spongiactinospora rosea</name>
    <dbReference type="NCBI Taxonomy" id="2248750"/>
    <lineage>
        <taxon>Bacteria</taxon>
        <taxon>Bacillati</taxon>
        <taxon>Actinomycetota</taxon>
        <taxon>Actinomycetes</taxon>
        <taxon>Streptosporangiales</taxon>
        <taxon>Streptosporangiaceae</taxon>
        <taxon>Spongiactinospora</taxon>
    </lineage>
</organism>
<protein>
    <recommendedName>
        <fullName evidence="4">VWFA domain-containing protein</fullName>
    </recommendedName>
</protein>
<feature type="transmembrane region" description="Helical" evidence="2">
    <location>
        <begin position="826"/>
        <end position="845"/>
    </location>
</feature>
<name>A0A366M255_9ACTN</name>
<feature type="chain" id="PRO_5016613187" description="VWFA domain-containing protein" evidence="3">
    <location>
        <begin position="30"/>
        <end position="853"/>
    </location>
</feature>
<feature type="domain" description="VWFA" evidence="4">
    <location>
        <begin position="279"/>
        <end position="464"/>
    </location>
</feature>
<keyword evidence="6" id="KW-1185">Reference proteome</keyword>
<dbReference type="EMBL" id="QMEY01000004">
    <property type="protein sequence ID" value="RBQ19674.1"/>
    <property type="molecule type" value="Genomic_DNA"/>
</dbReference>
<feature type="compositionally biased region" description="Low complexity" evidence="1">
    <location>
        <begin position="166"/>
        <end position="180"/>
    </location>
</feature>
<feature type="compositionally biased region" description="Low complexity" evidence="1">
    <location>
        <begin position="199"/>
        <end position="224"/>
    </location>
</feature>
<dbReference type="Proteomes" id="UP000253303">
    <property type="component" value="Unassembled WGS sequence"/>
</dbReference>
<keyword evidence="3" id="KW-0732">Signal</keyword>
<dbReference type="AlphaFoldDB" id="A0A366M255"/>
<reference evidence="5 6" key="1">
    <citation type="submission" date="2018-06" db="EMBL/GenBank/DDBJ databases">
        <title>Sphaerisporangium craniellae sp. nov., isolated from a marine sponge in the South China Sea.</title>
        <authorList>
            <person name="Li L."/>
        </authorList>
    </citation>
    <scope>NUCLEOTIDE SEQUENCE [LARGE SCALE GENOMIC DNA]</scope>
    <source>
        <strain evidence="5 6">LHW63015</strain>
    </source>
</reference>
<gene>
    <name evidence="5" type="ORF">DP939_13145</name>
</gene>
<evidence type="ECO:0000256" key="3">
    <source>
        <dbReference type="SAM" id="SignalP"/>
    </source>
</evidence>
<feature type="region of interest" description="Disordered" evidence="1">
    <location>
        <begin position="37"/>
        <end position="147"/>
    </location>
</feature>
<feature type="compositionally biased region" description="Pro residues" evidence="1">
    <location>
        <begin position="798"/>
        <end position="810"/>
    </location>
</feature>
<proteinExistence type="predicted"/>
<dbReference type="SUPFAM" id="SSF53300">
    <property type="entry name" value="vWA-like"/>
    <property type="match status" value="1"/>
</dbReference>
<keyword evidence="2" id="KW-1133">Transmembrane helix</keyword>
<feature type="compositionally biased region" description="Low complexity" evidence="1">
    <location>
        <begin position="64"/>
        <end position="97"/>
    </location>
</feature>
<dbReference type="PROSITE" id="PS50234">
    <property type="entry name" value="VWFA"/>
    <property type="match status" value="1"/>
</dbReference>
<feature type="compositionally biased region" description="Low complexity" evidence="1">
    <location>
        <begin position="787"/>
        <end position="797"/>
    </location>
</feature>
<keyword evidence="2" id="KW-0472">Membrane</keyword>
<evidence type="ECO:0000313" key="5">
    <source>
        <dbReference type="EMBL" id="RBQ19674.1"/>
    </source>
</evidence>
<dbReference type="SMART" id="SM00327">
    <property type="entry name" value="VWA"/>
    <property type="match status" value="1"/>
</dbReference>
<feature type="region of interest" description="Disordered" evidence="1">
    <location>
        <begin position="611"/>
        <end position="643"/>
    </location>
</feature>
<keyword evidence="2" id="KW-0812">Transmembrane</keyword>
<evidence type="ECO:0000256" key="2">
    <source>
        <dbReference type="SAM" id="Phobius"/>
    </source>
</evidence>